<dbReference type="PIRSF" id="PIRSF002549">
    <property type="entry name" value="Transferrin"/>
    <property type="match status" value="1"/>
</dbReference>
<keyword evidence="4" id="KW-1003">Cell membrane</keyword>
<feature type="disulfide bond" evidence="21">
    <location>
        <begin position="497"/>
        <end position="697"/>
    </location>
</feature>
<evidence type="ECO:0000259" key="24">
    <source>
        <dbReference type="PROSITE" id="PS51408"/>
    </source>
</evidence>
<feature type="binding site" evidence="19">
    <location>
        <position position="478"/>
    </location>
    <ligand>
        <name>hydrogencarbonate</name>
        <dbReference type="ChEBI" id="CHEBI:17544"/>
        <label>1</label>
    </ligand>
</feature>
<keyword evidence="8 23" id="KW-0732">Signal</keyword>
<comment type="function">
    <text evidence="18">Transferrins are iron binding transport proteins which bind Fe(3+) ion in association with the binding of an anion, usually bicarbonate.</text>
</comment>
<keyword evidence="10" id="KW-0862">Zinc</keyword>
<feature type="binding site" evidence="19">
    <location>
        <position position="139"/>
    </location>
    <ligand>
        <name>hydrogencarbonate</name>
        <dbReference type="ChEBI" id="CHEBI:17544"/>
        <label>1</label>
    </ligand>
</feature>
<keyword evidence="26" id="KW-1185">Reference proteome</keyword>
<evidence type="ECO:0000256" key="11">
    <source>
        <dbReference type="ARBA" id="ARBA00023004"/>
    </source>
</evidence>
<feature type="disulfide bond" evidence="21">
    <location>
        <begin position="257"/>
        <end position="271"/>
    </location>
</feature>
<evidence type="ECO:0000256" key="14">
    <source>
        <dbReference type="ARBA" id="ARBA00023157"/>
    </source>
</evidence>
<keyword evidence="22" id="KW-0812">Transmembrane</keyword>
<evidence type="ECO:0000256" key="23">
    <source>
        <dbReference type="SAM" id="SignalP"/>
    </source>
</evidence>
<feature type="domain" description="Transferrin-like" evidence="24">
    <location>
        <begin position="359"/>
        <end position="697"/>
    </location>
</feature>
<evidence type="ECO:0000256" key="7">
    <source>
        <dbReference type="ARBA" id="ARBA00022723"/>
    </source>
</evidence>
<feature type="binding site" evidence="19">
    <location>
        <position position="471"/>
    </location>
    <ligand>
        <name>hydrogencarbonate</name>
        <dbReference type="ChEBI" id="CHEBI:17544"/>
        <label>1</label>
    </ligand>
</feature>
<sequence length="724" mass="78828">MAMWRTVGALLLILNAVFCQSNIRWCTISDAEQRKCQDMSKALAAISIRPSLSCVSATSAENCVQKLQNKQADALSMSASDIYKLGKTTSLKMAAGESKSDGTGATYYAVAVVKKTKPGININNLQGRNSCHTGKRRTAGWNMPLGYLIDQGYISVMGCNIPQGVANFFNASCIPGANEPGDPASLCERCVGDAAGNHKCEWGNNERYFSYHGAFRCMVEDGGDVAFVKHTTVEENTDGKGPEWAGTLKSSDYELLCRDGTRASIDRWRTCHLVRVPARGIVVGNHVTPSVVYSMLKEGLDKSGFNMFSSTAYGGGTVLFSESSSMFQQAGSEDPKKWMGPHYYNALSAMGCTMTGDPLRWCVLSSGEQKKCTDMADAFRVKGLVPQIQCVYGDSVTHCLKKIKNNEADAITLDGGYIYDAGKDFGLVPATGESYTEDRDGSIYYAVAVVKKTSSDINKISDLRGRRSCHTGVGRTAGWNVPVAMLIERGLINPKNCEIPKAVGGYFKESCIPGANQPGYPSNLCGLCVGDDSGSNKCEKGKDRYDGYDGAFRCLAAGDGDVAFIKQATIFQYTDGNSAEPWAMNLLSKDFQLLCAQDSKAEVTQYRNCHLARVPSHAVMVRPETNIYALYGLLDSAQRYFSSDTGNAFKMFDSTNYNGKDLIFKDSTIRMVGVADRKTYQEWLGQGYMDALENMECNSSTAVISSAWLLLVALLSTMLTTLWM</sequence>
<feature type="disulfide bond" evidence="21">
    <location>
        <begin position="362"/>
        <end position="399"/>
    </location>
</feature>
<dbReference type="GO" id="GO:0046872">
    <property type="term" value="F:metal ion binding"/>
    <property type="evidence" value="ECO:0007669"/>
    <property type="project" value="UniProtKB-KW"/>
</dbReference>
<feature type="disulfide bond" evidence="21">
    <location>
        <begin position="595"/>
        <end position="609"/>
    </location>
</feature>
<comment type="caution">
    <text evidence="25">The sequence shown here is derived from an EMBL/GenBank/DDBJ whole genome shotgun (WGS) entry which is preliminary data.</text>
</comment>
<feature type="chain" id="PRO_5043516699" description="Serotransferrin" evidence="23">
    <location>
        <begin position="20"/>
        <end position="724"/>
    </location>
</feature>
<keyword evidence="5 18" id="KW-0410">Iron transport</keyword>
<feature type="binding site" evidence="19">
    <location>
        <position position="140"/>
    </location>
    <ligand>
        <name>hydrogencarbonate</name>
        <dbReference type="ChEBI" id="CHEBI:17544"/>
        <label>1</label>
    </ligand>
</feature>
<dbReference type="AlphaFoldDB" id="A0AAV1PI49"/>
<proteinExistence type="inferred from homology"/>
<dbReference type="FunFam" id="3.40.190.10:FF:000108">
    <property type="entry name" value="melanotransferrin"/>
    <property type="match status" value="2"/>
</dbReference>
<dbReference type="GO" id="GO:0005615">
    <property type="term" value="C:extracellular space"/>
    <property type="evidence" value="ECO:0007669"/>
    <property type="project" value="InterPro"/>
</dbReference>
<keyword evidence="12 18" id="KW-0406">Ion transport</keyword>
<feature type="binding site" evidence="20">
    <location>
        <position position="107"/>
    </location>
    <ligand>
        <name>Fe(3+)</name>
        <dbReference type="ChEBI" id="CHEBI:29034"/>
        <label>1</label>
    </ligand>
</feature>
<feature type="disulfide bond" evidence="21">
    <location>
        <begin position="131"/>
        <end position="217"/>
    </location>
</feature>
<keyword evidence="6" id="KW-0336">GPI-anchor</keyword>
<comment type="function">
    <text evidence="17">Involved in iron cellular uptake. Seems to be internalized and then recycled back to the cell membrane. Binds a single atom of iron per subunit. Could also bind zinc.</text>
</comment>
<dbReference type="PANTHER" id="PTHR11485">
    <property type="entry name" value="TRANSFERRIN"/>
    <property type="match status" value="1"/>
</dbReference>
<feature type="binding site" evidence="19">
    <location>
        <position position="137"/>
    </location>
    <ligand>
        <name>hydrogencarbonate</name>
        <dbReference type="ChEBI" id="CHEBI:17544"/>
        <label>1</label>
    </ligand>
</feature>
<evidence type="ECO:0000256" key="8">
    <source>
        <dbReference type="ARBA" id="ARBA00022729"/>
    </source>
</evidence>
<dbReference type="PROSITE" id="PS00206">
    <property type="entry name" value="TRANSFERRIN_LIKE_2"/>
    <property type="match status" value="1"/>
</dbReference>
<evidence type="ECO:0000256" key="5">
    <source>
        <dbReference type="ARBA" id="ARBA00022496"/>
    </source>
</evidence>
<feature type="disulfide bond" evidence="21">
    <location>
        <begin position="36"/>
        <end position="54"/>
    </location>
</feature>
<evidence type="ECO:0000256" key="18">
    <source>
        <dbReference type="PIRNR" id="PIRNR002549"/>
    </source>
</evidence>
<organism evidence="25 26">
    <name type="scientific">Scomber scombrus</name>
    <name type="common">Atlantic mackerel</name>
    <name type="synonym">Scomber vernalis</name>
    <dbReference type="NCBI Taxonomy" id="13677"/>
    <lineage>
        <taxon>Eukaryota</taxon>
        <taxon>Metazoa</taxon>
        <taxon>Chordata</taxon>
        <taxon>Craniata</taxon>
        <taxon>Vertebrata</taxon>
        <taxon>Euteleostomi</taxon>
        <taxon>Actinopterygii</taxon>
        <taxon>Neopterygii</taxon>
        <taxon>Teleostei</taxon>
        <taxon>Neoteleostei</taxon>
        <taxon>Acanthomorphata</taxon>
        <taxon>Pelagiaria</taxon>
        <taxon>Scombriformes</taxon>
        <taxon>Scombridae</taxon>
        <taxon>Scomber</taxon>
    </lineage>
</organism>
<evidence type="ECO:0000256" key="21">
    <source>
        <dbReference type="PIRSR" id="PIRSR002549-4"/>
    </source>
</evidence>
<dbReference type="InterPro" id="IPR016357">
    <property type="entry name" value="Transferrin"/>
</dbReference>
<evidence type="ECO:0000313" key="25">
    <source>
        <dbReference type="EMBL" id="CAK6971351.1"/>
    </source>
</evidence>
<dbReference type="EMBL" id="CAWUFR010000176">
    <property type="protein sequence ID" value="CAK6971351.1"/>
    <property type="molecule type" value="Genomic_DNA"/>
</dbReference>
<keyword evidence="11 18" id="KW-0408">Iron</keyword>
<feature type="disulfide bond" evidence="21">
    <location>
        <begin position="187"/>
        <end position="200"/>
    </location>
</feature>
<feature type="binding site" evidence="20">
    <location>
        <position position="548"/>
    </location>
    <ligand>
        <name>Fe(3+)</name>
        <dbReference type="ChEBI" id="CHEBI:29034"/>
        <label>2</label>
    </ligand>
</feature>
<feature type="transmembrane region" description="Helical" evidence="22">
    <location>
        <begin position="702"/>
        <end position="723"/>
    </location>
</feature>
<evidence type="ECO:0000256" key="6">
    <source>
        <dbReference type="ARBA" id="ARBA00022622"/>
    </source>
</evidence>
<evidence type="ECO:0000313" key="26">
    <source>
        <dbReference type="Proteomes" id="UP001314229"/>
    </source>
</evidence>
<evidence type="ECO:0000256" key="1">
    <source>
        <dbReference type="ARBA" id="ARBA00004609"/>
    </source>
</evidence>
<evidence type="ECO:0000256" key="16">
    <source>
        <dbReference type="ARBA" id="ARBA00023288"/>
    </source>
</evidence>
<dbReference type="SUPFAM" id="SSF53850">
    <property type="entry name" value="Periplasmic binding protein-like II"/>
    <property type="match status" value="2"/>
</dbReference>
<dbReference type="PROSITE" id="PS51408">
    <property type="entry name" value="TRANSFERRIN_LIKE_4"/>
    <property type="match status" value="2"/>
</dbReference>
<keyword evidence="14 21" id="KW-1015">Disulfide bond</keyword>
<feature type="domain" description="Transferrin-like" evidence="24">
    <location>
        <begin position="23"/>
        <end position="352"/>
    </location>
</feature>
<keyword evidence="18" id="KW-0964">Secreted</keyword>
<dbReference type="GO" id="GO:0006826">
    <property type="term" value="P:iron ion transport"/>
    <property type="evidence" value="ECO:0007669"/>
    <property type="project" value="UniProtKB-KW"/>
</dbReference>
<dbReference type="CDD" id="cd13529">
    <property type="entry name" value="PBP2_transferrin"/>
    <property type="match status" value="2"/>
</dbReference>
<evidence type="ECO:0000256" key="15">
    <source>
        <dbReference type="ARBA" id="ARBA00023180"/>
    </source>
</evidence>
<gene>
    <name evidence="25" type="ORF">FSCOSCO3_A027133</name>
</gene>
<evidence type="ECO:0000256" key="20">
    <source>
        <dbReference type="PIRSR" id="PIRSR002549-3"/>
    </source>
</evidence>
<keyword evidence="3 18" id="KW-0813">Transport</keyword>
<name>A0AAV1PI49_SCOSC</name>
<dbReference type="GO" id="GO:0005886">
    <property type="term" value="C:plasma membrane"/>
    <property type="evidence" value="ECO:0007669"/>
    <property type="project" value="UniProtKB-SubCell"/>
</dbReference>
<dbReference type="SMART" id="SM00094">
    <property type="entry name" value="TR_FER"/>
    <property type="match status" value="2"/>
</dbReference>
<feature type="binding site" evidence="20">
    <location>
        <position position="211"/>
    </location>
    <ligand>
        <name>Fe(3+)</name>
        <dbReference type="ChEBI" id="CHEBI:29034"/>
        <label>1</label>
    </ligand>
</feature>
<keyword evidence="16" id="KW-0449">Lipoprotein</keyword>
<feature type="binding site" evidence="20">
    <location>
        <position position="414"/>
    </location>
    <ligand>
        <name>Fe(3+)</name>
        <dbReference type="ChEBI" id="CHEBI:29034"/>
        <label>2</label>
    </ligand>
</feature>
<dbReference type="Pfam" id="PF00405">
    <property type="entry name" value="Transferrin"/>
    <property type="match status" value="2"/>
</dbReference>
<evidence type="ECO:0000256" key="4">
    <source>
        <dbReference type="ARBA" id="ARBA00022475"/>
    </source>
</evidence>
<feature type="binding site" evidence="19">
    <location>
        <position position="477"/>
    </location>
    <ligand>
        <name>hydrogencarbonate</name>
        <dbReference type="ChEBI" id="CHEBI:17544"/>
        <label>1</label>
    </ligand>
</feature>
<feature type="binding site" evidence="19">
    <location>
        <position position="475"/>
    </location>
    <ligand>
        <name>hydrogencarbonate</name>
        <dbReference type="ChEBI" id="CHEBI:17544"/>
        <label>1</label>
    </ligand>
</feature>
<feature type="disulfide bond" evidence="21">
    <location>
        <begin position="173"/>
        <end position="190"/>
    </location>
</feature>
<dbReference type="PRINTS" id="PR00422">
    <property type="entry name" value="TRANSFERRIN"/>
</dbReference>
<feature type="binding site" evidence="20">
    <location>
        <position position="444"/>
    </location>
    <ligand>
        <name>Fe(3+)</name>
        <dbReference type="ChEBI" id="CHEBI:29034"/>
        <label>1</label>
    </ligand>
</feature>
<keyword evidence="9" id="KW-0677">Repeat</keyword>
<feature type="disulfide bond" evidence="21">
    <location>
        <begin position="469"/>
        <end position="554"/>
    </location>
</feature>
<dbReference type="PANTHER" id="PTHR11485:SF21">
    <property type="entry name" value="MELANOTRANSFERRIN"/>
    <property type="match status" value="1"/>
</dbReference>
<keyword evidence="13 22" id="KW-0472">Membrane</keyword>
<keyword evidence="22" id="KW-1133">Transmembrane helix</keyword>
<dbReference type="Proteomes" id="UP001314229">
    <property type="component" value="Unassembled WGS sequence"/>
</dbReference>
<keyword evidence="15" id="KW-0325">Glycoprotein</keyword>
<evidence type="ECO:0000256" key="12">
    <source>
        <dbReference type="ARBA" id="ARBA00023065"/>
    </source>
</evidence>
<dbReference type="Gene3D" id="3.40.190.10">
    <property type="entry name" value="Periplasmic binding protein-like II"/>
    <property type="match status" value="4"/>
</dbReference>
<dbReference type="GO" id="GO:0005769">
    <property type="term" value="C:early endosome"/>
    <property type="evidence" value="ECO:0007669"/>
    <property type="project" value="TreeGrafter"/>
</dbReference>
<keyword evidence="7 18" id="KW-0479">Metal-binding</keyword>
<feature type="disulfide bond" evidence="21">
    <location>
        <begin position="26"/>
        <end position="63"/>
    </location>
</feature>
<evidence type="ECO:0000256" key="9">
    <source>
        <dbReference type="ARBA" id="ARBA00022737"/>
    </source>
</evidence>
<feature type="disulfide bond" evidence="21">
    <location>
        <begin position="511"/>
        <end position="528"/>
    </location>
</feature>
<feature type="disulfide bond" evidence="21">
    <location>
        <begin position="372"/>
        <end position="390"/>
    </location>
</feature>
<evidence type="ECO:0000256" key="17">
    <source>
        <dbReference type="ARBA" id="ARBA00054140"/>
    </source>
</evidence>
<evidence type="ECO:0000256" key="10">
    <source>
        <dbReference type="ARBA" id="ARBA00022833"/>
    </source>
</evidence>
<comment type="subcellular location">
    <subcellularLocation>
        <location evidence="1">Cell membrane</location>
        <topology evidence="1">Lipid-anchor</topology>
        <topology evidence="1">GPI-anchor</topology>
    </subcellularLocation>
    <subcellularLocation>
        <location evidence="18">Secreted</location>
    </subcellularLocation>
</comment>
<comment type="similarity">
    <text evidence="18">Belongs to the transferrin family.</text>
</comment>
<evidence type="ECO:0000256" key="19">
    <source>
        <dbReference type="PIRSR" id="PIRSR002549-2"/>
    </source>
</evidence>
<evidence type="ECO:0000256" key="2">
    <source>
        <dbReference type="ARBA" id="ARBA00011245"/>
    </source>
</evidence>
<dbReference type="InterPro" id="IPR001156">
    <property type="entry name" value="Transferrin-like_dom"/>
</dbReference>
<reference evidence="25 26" key="1">
    <citation type="submission" date="2024-01" db="EMBL/GenBank/DDBJ databases">
        <authorList>
            <person name="Alioto T."/>
            <person name="Alioto T."/>
            <person name="Gomez Garrido J."/>
        </authorList>
    </citation>
    <scope>NUCLEOTIDE SEQUENCE [LARGE SCALE GENOMIC DNA]</scope>
</reference>
<feature type="binding site" evidence="20">
    <location>
        <position position="617"/>
    </location>
    <ligand>
        <name>Fe(3+)</name>
        <dbReference type="ChEBI" id="CHEBI:29034"/>
        <label>1</label>
    </ligand>
</feature>
<dbReference type="InterPro" id="IPR018195">
    <property type="entry name" value="Transferrin_Fe_BS"/>
</dbReference>
<feature type="binding site" evidence="19">
    <location>
        <position position="133"/>
    </location>
    <ligand>
        <name>hydrogencarbonate</name>
        <dbReference type="ChEBI" id="CHEBI:17544"/>
        <label>1</label>
    </ligand>
</feature>
<evidence type="ECO:0000256" key="3">
    <source>
        <dbReference type="ARBA" id="ARBA00022448"/>
    </source>
</evidence>
<dbReference type="GO" id="GO:0055037">
    <property type="term" value="C:recycling endosome"/>
    <property type="evidence" value="ECO:0007669"/>
    <property type="project" value="TreeGrafter"/>
</dbReference>
<evidence type="ECO:0000256" key="22">
    <source>
        <dbReference type="SAM" id="Phobius"/>
    </source>
</evidence>
<dbReference type="GO" id="GO:0098552">
    <property type="term" value="C:side of membrane"/>
    <property type="evidence" value="ECO:0007669"/>
    <property type="project" value="UniProtKB-KW"/>
</dbReference>
<evidence type="ECO:0000256" key="13">
    <source>
        <dbReference type="ARBA" id="ARBA00023136"/>
    </source>
</evidence>
<feature type="disulfide bond" evidence="21">
    <location>
        <begin position="525"/>
        <end position="538"/>
    </location>
</feature>
<comment type="subunit">
    <text evidence="2 18">Monomer.</text>
</comment>
<protein>
    <recommendedName>
        <fullName evidence="18">Serotransferrin</fullName>
    </recommendedName>
</protein>
<accession>A0AAV1PI49</accession>
<feature type="signal peptide" evidence="23">
    <location>
        <begin position="1"/>
        <end position="19"/>
    </location>
</feature>